<dbReference type="PROSITE" id="PS50250">
    <property type="entry name" value="PCI"/>
    <property type="match status" value="1"/>
</dbReference>
<accession>A0A9N7YK58</accession>
<dbReference type="Proteomes" id="UP001153269">
    <property type="component" value="Unassembled WGS sequence"/>
</dbReference>
<evidence type="ECO:0000259" key="4">
    <source>
        <dbReference type="PROSITE" id="PS50250"/>
    </source>
</evidence>
<keyword evidence="1" id="KW-0963">Cytoplasm</keyword>
<dbReference type="GO" id="GO:0003743">
    <property type="term" value="F:translation initiation factor activity"/>
    <property type="evidence" value="ECO:0007669"/>
    <property type="project" value="UniProtKB-KW"/>
</dbReference>
<proteinExistence type="predicted"/>
<dbReference type="Pfam" id="PF01399">
    <property type="entry name" value="PCI"/>
    <property type="match status" value="1"/>
</dbReference>
<dbReference type="InterPro" id="IPR000717">
    <property type="entry name" value="PCI_dom"/>
</dbReference>
<evidence type="ECO:0000313" key="6">
    <source>
        <dbReference type="Proteomes" id="UP001153269"/>
    </source>
</evidence>
<dbReference type="GO" id="GO:0005852">
    <property type="term" value="C:eukaryotic translation initiation factor 3 complex"/>
    <property type="evidence" value="ECO:0007669"/>
    <property type="project" value="InterPro"/>
</dbReference>
<evidence type="ECO:0000313" key="5">
    <source>
        <dbReference type="EMBL" id="CAB1428371.1"/>
    </source>
</evidence>
<organism evidence="5 6">
    <name type="scientific">Pleuronectes platessa</name>
    <name type="common">European plaice</name>
    <dbReference type="NCBI Taxonomy" id="8262"/>
    <lineage>
        <taxon>Eukaryota</taxon>
        <taxon>Metazoa</taxon>
        <taxon>Chordata</taxon>
        <taxon>Craniata</taxon>
        <taxon>Vertebrata</taxon>
        <taxon>Euteleostomi</taxon>
        <taxon>Actinopterygii</taxon>
        <taxon>Neopterygii</taxon>
        <taxon>Teleostei</taxon>
        <taxon>Neoteleostei</taxon>
        <taxon>Acanthomorphata</taxon>
        <taxon>Carangaria</taxon>
        <taxon>Pleuronectiformes</taxon>
        <taxon>Pleuronectoidei</taxon>
        <taxon>Pleuronectidae</taxon>
        <taxon>Pleuronectes</taxon>
    </lineage>
</organism>
<comment type="caution">
    <text evidence="5">The sequence shown here is derived from an EMBL/GenBank/DDBJ whole genome shotgun (WGS) entry which is preliminary data.</text>
</comment>
<evidence type="ECO:0000256" key="2">
    <source>
        <dbReference type="ARBA" id="ARBA00022540"/>
    </source>
</evidence>
<reference evidence="5" key="1">
    <citation type="submission" date="2020-03" db="EMBL/GenBank/DDBJ databases">
        <authorList>
            <person name="Weist P."/>
        </authorList>
    </citation>
    <scope>NUCLEOTIDE SEQUENCE</scope>
</reference>
<dbReference type="InterPro" id="IPR036390">
    <property type="entry name" value="WH_DNA-bd_sf"/>
</dbReference>
<gene>
    <name evidence="5" type="ORF">PLEPLA_LOCUS16337</name>
</gene>
<evidence type="ECO:0000256" key="1">
    <source>
        <dbReference type="ARBA" id="ARBA00022490"/>
    </source>
</evidence>
<dbReference type="EMBL" id="CADEAL010001047">
    <property type="protein sequence ID" value="CAB1428371.1"/>
    <property type="molecule type" value="Genomic_DNA"/>
</dbReference>
<protein>
    <recommendedName>
        <fullName evidence="4">PCI domain-containing protein</fullName>
    </recommendedName>
</protein>
<sequence length="91" mass="10494">MGLLDPDRDDLFPSGSREQLDMVAGLEDFIENARLFIFETFSRIHQCISISVLPDELHTTPEEAERWILNLIRNARFDAEMDSKLARSCSH</sequence>
<dbReference type="SUPFAM" id="SSF46785">
    <property type="entry name" value="Winged helix' DNA-binding domain"/>
    <property type="match status" value="1"/>
</dbReference>
<evidence type="ECO:0000256" key="3">
    <source>
        <dbReference type="ARBA" id="ARBA00022917"/>
    </source>
</evidence>
<keyword evidence="3" id="KW-0648">Protein biosynthesis</keyword>
<dbReference type="InterPro" id="IPR016650">
    <property type="entry name" value="eIF3e"/>
</dbReference>
<dbReference type="PANTHER" id="PTHR10317">
    <property type="entry name" value="EUKARYOTIC TRANSLATION INITIATION FACTOR 3 SUBUNIT E"/>
    <property type="match status" value="1"/>
</dbReference>
<dbReference type="AlphaFoldDB" id="A0A9N7YK58"/>
<feature type="domain" description="PCI" evidence="4">
    <location>
        <begin position="1"/>
        <end position="91"/>
    </location>
</feature>
<name>A0A9N7YK58_PLEPL</name>
<keyword evidence="2" id="KW-0396">Initiation factor</keyword>
<keyword evidence="6" id="KW-1185">Reference proteome</keyword>